<dbReference type="PROSITE" id="PS51318">
    <property type="entry name" value="TAT"/>
    <property type="match status" value="1"/>
</dbReference>
<feature type="region of interest" description="Disordered" evidence="2">
    <location>
        <begin position="28"/>
        <end position="50"/>
    </location>
</feature>
<dbReference type="PANTHER" id="PTHR21240">
    <property type="entry name" value="2-AMINO-3-CARBOXYLMUCONATE-6-SEMIALDEHYDE DECARBOXYLASE"/>
    <property type="match status" value="1"/>
</dbReference>
<dbReference type="Gene3D" id="3.20.20.140">
    <property type="entry name" value="Metal-dependent hydrolases"/>
    <property type="match status" value="1"/>
</dbReference>
<dbReference type="Proteomes" id="UP000184041">
    <property type="component" value="Unassembled WGS sequence"/>
</dbReference>
<dbReference type="InterPro" id="IPR006311">
    <property type="entry name" value="TAT_signal"/>
</dbReference>
<dbReference type="NCBIfam" id="TIGR01409">
    <property type="entry name" value="TAT_signal_seq"/>
    <property type="match status" value="1"/>
</dbReference>
<evidence type="ECO:0000259" key="3">
    <source>
        <dbReference type="Pfam" id="PF04909"/>
    </source>
</evidence>
<organism evidence="4 5">
    <name type="scientific">Fodinibius roseus</name>
    <dbReference type="NCBI Taxonomy" id="1194090"/>
    <lineage>
        <taxon>Bacteria</taxon>
        <taxon>Pseudomonadati</taxon>
        <taxon>Balneolota</taxon>
        <taxon>Balneolia</taxon>
        <taxon>Balneolales</taxon>
        <taxon>Balneolaceae</taxon>
        <taxon>Fodinibius</taxon>
    </lineage>
</organism>
<accession>A0A1M5IY79</accession>
<sequence length="412" mass="46905">MDNSRREFLKKTGLAGLTLTGAGFIGCARQSDSGDSAASNQASKDWRSDPEWREVKYGPWSGPGVPSGPGPMDHVLLKDYAPRSTVVTEETFIPEARHPVIDVHIHDYPSRQESGTPEEHLSRWVDTMDEVGVETSVVLTGATGEEFDRLTELYLQPYPDRFQLYCGIVTDGIGEDDYPERAAAELERCYEQGARGIGEITDKGFGITRDPELAPGERLHPDDDRLDPYWEKAAELNLPVNLHIADHPSAWEPPNVFQERTPIFQQFNQHGSEGLSYDELIPLLPRTLQKHPDTTFIACHLANLGNDLGRLSEIMDRHDNLYVDISARDYEVGRQPRGAARFLEDYRDRVLFGTDMGMDKGMYQSWWRLLESADEHMTGRVWWRYYGLDLSGEILESLYRTNARRIMNWEEV</sequence>
<keyword evidence="5" id="KW-1185">Reference proteome</keyword>
<dbReference type="InterPro" id="IPR006680">
    <property type="entry name" value="Amidohydro-rel"/>
</dbReference>
<dbReference type="STRING" id="1194090.SAMN05443144_12511"/>
<dbReference type="EMBL" id="FQUS01000025">
    <property type="protein sequence ID" value="SHG33264.1"/>
    <property type="molecule type" value="Genomic_DNA"/>
</dbReference>
<dbReference type="InterPro" id="IPR019546">
    <property type="entry name" value="TAT_signal_bac_arc"/>
</dbReference>
<gene>
    <name evidence="4" type="ORF">SAMN05443144_12511</name>
</gene>
<dbReference type="SUPFAM" id="SSF51556">
    <property type="entry name" value="Metallo-dependent hydrolases"/>
    <property type="match status" value="1"/>
</dbReference>
<dbReference type="GO" id="GO:0005737">
    <property type="term" value="C:cytoplasm"/>
    <property type="evidence" value="ECO:0007669"/>
    <property type="project" value="TreeGrafter"/>
</dbReference>
<evidence type="ECO:0000313" key="5">
    <source>
        <dbReference type="Proteomes" id="UP000184041"/>
    </source>
</evidence>
<name>A0A1M5IY79_9BACT</name>
<feature type="compositionally biased region" description="Polar residues" evidence="2">
    <location>
        <begin position="30"/>
        <end position="43"/>
    </location>
</feature>
<evidence type="ECO:0000256" key="1">
    <source>
        <dbReference type="ARBA" id="ARBA00023239"/>
    </source>
</evidence>
<dbReference type="PANTHER" id="PTHR21240:SF28">
    <property type="entry name" value="ISO-OROTATE DECARBOXYLASE (EUROFUNG)"/>
    <property type="match status" value="1"/>
</dbReference>
<dbReference type="PROSITE" id="PS51257">
    <property type="entry name" value="PROKAR_LIPOPROTEIN"/>
    <property type="match status" value="1"/>
</dbReference>
<dbReference type="OrthoDB" id="644687at2"/>
<dbReference type="GO" id="GO:0016831">
    <property type="term" value="F:carboxy-lyase activity"/>
    <property type="evidence" value="ECO:0007669"/>
    <property type="project" value="InterPro"/>
</dbReference>
<evidence type="ECO:0000313" key="4">
    <source>
        <dbReference type="EMBL" id="SHG33264.1"/>
    </source>
</evidence>
<dbReference type="InterPro" id="IPR032466">
    <property type="entry name" value="Metal_Hydrolase"/>
</dbReference>
<dbReference type="RefSeq" id="WP_073067608.1">
    <property type="nucleotide sequence ID" value="NZ_FQUS01000025.1"/>
</dbReference>
<dbReference type="GO" id="GO:0016787">
    <property type="term" value="F:hydrolase activity"/>
    <property type="evidence" value="ECO:0007669"/>
    <property type="project" value="InterPro"/>
</dbReference>
<reference evidence="4 5" key="1">
    <citation type="submission" date="2016-11" db="EMBL/GenBank/DDBJ databases">
        <authorList>
            <person name="Jaros S."/>
            <person name="Januszkiewicz K."/>
            <person name="Wedrychowicz H."/>
        </authorList>
    </citation>
    <scope>NUCLEOTIDE SEQUENCE [LARGE SCALE GENOMIC DNA]</scope>
    <source>
        <strain evidence="4 5">DSM 21986</strain>
    </source>
</reference>
<dbReference type="AlphaFoldDB" id="A0A1M5IY79"/>
<dbReference type="GO" id="GO:0019748">
    <property type="term" value="P:secondary metabolic process"/>
    <property type="evidence" value="ECO:0007669"/>
    <property type="project" value="TreeGrafter"/>
</dbReference>
<proteinExistence type="predicted"/>
<evidence type="ECO:0000256" key="2">
    <source>
        <dbReference type="SAM" id="MobiDB-lite"/>
    </source>
</evidence>
<dbReference type="InterPro" id="IPR032465">
    <property type="entry name" value="ACMSD"/>
</dbReference>
<keyword evidence="1" id="KW-0456">Lyase</keyword>
<dbReference type="Pfam" id="PF04909">
    <property type="entry name" value="Amidohydro_2"/>
    <property type="match status" value="1"/>
</dbReference>
<feature type="domain" description="Amidohydrolase-related" evidence="3">
    <location>
        <begin position="101"/>
        <end position="406"/>
    </location>
</feature>
<protein>
    <submittedName>
        <fullName evidence="4">Tat (Twin-arginine translocation) pathway signal sequence</fullName>
    </submittedName>
</protein>